<comment type="caution">
    <text evidence="1">The sequence shown here is derived from an EMBL/GenBank/DDBJ whole genome shotgun (WGS) entry which is preliminary data.</text>
</comment>
<evidence type="ECO:0000313" key="2">
    <source>
        <dbReference type="Proteomes" id="UP000029567"/>
    </source>
</evidence>
<proteinExistence type="predicted"/>
<accession>A0A0E3B9Q4</accession>
<dbReference type="RefSeq" id="WP_034382145.1">
    <property type="nucleotide sequence ID" value="NZ_AWTN01000114.1"/>
</dbReference>
<reference evidence="1 2" key="1">
    <citation type="submission" date="2013-09" db="EMBL/GenBank/DDBJ databases">
        <title>High correlation between genotypes and phenotypes of environmental bacteria Comamonas testosteroni strains.</title>
        <authorList>
            <person name="Liu L."/>
            <person name="Zhu W."/>
            <person name="Xia X."/>
            <person name="Xu B."/>
            <person name="Luo M."/>
            <person name="Wang G."/>
        </authorList>
    </citation>
    <scope>NUCLEOTIDE SEQUENCE [LARGE SCALE GENOMIC DNA]</scope>
    <source>
        <strain evidence="1 2">JL14</strain>
    </source>
</reference>
<dbReference type="Proteomes" id="UP000029567">
    <property type="component" value="Unassembled WGS sequence"/>
</dbReference>
<evidence type="ECO:0000313" key="1">
    <source>
        <dbReference type="EMBL" id="KGG86167.1"/>
    </source>
</evidence>
<gene>
    <name evidence="1" type="ORF">P245_20840</name>
</gene>
<organism evidence="1 2">
    <name type="scientific">Comamonas thiooxydans</name>
    <dbReference type="NCBI Taxonomy" id="363952"/>
    <lineage>
        <taxon>Bacteria</taxon>
        <taxon>Pseudomonadati</taxon>
        <taxon>Pseudomonadota</taxon>
        <taxon>Betaproteobacteria</taxon>
        <taxon>Burkholderiales</taxon>
        <taxon>Comamonadaceae</taxon>
        <taxon>Comamonas</taxon>
    </lineage>
</organism>
<sequence length="71" mass="7982">MTDRKASLTTQDHKNMDTFLCHVLEDFKDGEITKEEAIGALAHVMAALDIGNTAEAVSWFEQGRKFIRATR</sequence>
<dbReference type="EMBL" id="AWTN01000114">
    <property type="protein sequence ID" value="KGG86167.1"/>
    <property type="molecule type" value="Genomic_DNA"/>
</dbReference>
<protein>
    <submittedName>
        <fullName evidence="1">Uncharacterized protein</fullName>
    </submittedName>
</protein>
<dbReference type="AlphaFoldDB" id="A0A0E3B9Q4"/>
<name>A0A0E3B9Q4_9BURK</name>